<dbReference type="EMBL" id="BNCO01000056">
    <property type="protein sequence ID" value="GIL63251.1"/>
    <property type="molecule type" value="Genomic_DNA"/>
</dbReference>
<keyword evidence="5" id="KW-0067">ATP-binding</keyword>
<feature type="domain" description="Protein kinase" evidence="6">
    <location>
        <begin position="1"/>
        <end position="90"/>
    </location>
</feature>
<evidence type="ECO:0000256" key="3">
    <source>
        <dbReference type="ARBA" id="ARBA00022741"/>
    </source>
</evidence>
<evidence type="ECO:0000313" key="8">
    <source>
        <dbReference type="Proteomes" id="UP000747399"/>
    </source>
</evidence>
<accession>A0A8J4BJW9</accession>
<keyword evidence="3" id="KW-0547">Nucleotide-binding</keyword>
<keyword evidence="2" id="KW-0808">Transferase</keyword>
<reference evidence="7" key="1">
    <citation type="journal article" date="2021" name="Proc. Natl. Acad. Sci. U.S.A.">
        <title>Three genomes in the algal genus Volvox reveal the fate of a haploid sex-determining region after a transition to homothallism.</title>
        <authorList>
            <person name="Yamamoto K."/>
            <person name="Hamaji T."/>
            <person name="Kawai-Toyooka H."/>
            <person name="Matsuzaki R."/>
            <person name="Takahashi F."/>
            <person name="Nishimura Y."/>
            <person name="Kawachi M."/>
            <person name="Noguchi H."/>
            <person name="Minakuchi Y."/>
            <person name="Umen J.G."/>
            <person name="Toyoda A."/>
            <person name="Nozaki H."/>
        </authorList>
    </citation>
    <scope>NUCLEOTIDE SEQUENCE</scope>
    <source>
        <strain evidence="7">NIES-3780</strain>
    </source>
</reference>
<dbReference type="PANTHER" id="PTHR48016:SF56">
    <property type="entry name" value="MAPKK KINASE"/>
    <property type="match status" value="1"/>
</dbReference>
<dbReference type="Proteomes" id="UP000747399">
    <property type="component" value="Unassembled WGS sequence"/>
</dbReference>
<evidence type="ECO:0000256" key="2">
    <source>
        <dbReference type="ARBA" id="ARBA00022679"/>
    </source>
</evidence>
<sequence>MYDDLLCESRAFSISCLLHDYLLIFVAKGKPPWSQCTSQVQAIFNIASSPDLPAIPEHLSPQASKFKLLCLQRDPAARPTVEELLRHPMVTEPLAVNPLPLALADPLAAACHALGRRCRR</sequence>
<name>A0A8J4BJW9_9CHLO</name>
<keyword evidence="4" id="KW-0418">Kinase</keyword>
<evidence type="ECO:0000313" key="7">
    <source>
        <dbReference type="EMBL" id="GIL63251.1"/>
    </source>
</evidence>
<dbReference type="PROSITE" id="PS50011">
    <property type="entry name" value="PROTEIN_KINASE_DOM"/>
    <property type="match status" value="1"/>
</dbReference>
<dbReference type="SUPFAM" id="SSF56112">
    <property type="entry name" value="Protein kinase-like (PK-like)"/>
    <property type="match status" value="1"/>
</dbReference>
<proteinExistence type="inferred from homology"/>
<keyword evidence="8" id="KW-1185">Reference proteome</keyword>
<comment type="similarity">
    <text evidence="1">Belongs to the protein kinase superfamily. STE Ser/Thr protein kinase family. MAP kinase kinase kinase subfamily.</text>
</comment>
<dbReference type="PANTHER" id="PTHR48016">
    <property type="entry name" value="MAP KINASE KINASE KINASE SSK2-RELATED-RELATED"/>
    <property type="match status" value="1"/>
</dbReference>
<dbReference type="GO" id="GO:0005524">
    <property type="term" value="F:ATP binding"/>
    <property type="evidence" value="ECO:0007669"/>
    <property type="project" value="UniProtKB-KW"/>
</dbReference>
<dbReference type="InterPro" id="IPR000719">
    <property type="entry name" value="Prot_kinase_dom"/>
</dbReference>
<comment type="caution">
    <text evidence="7">The sequence shown here is derived from an EMBL/GenBank/DDBJ whole genome shotgun (WGS) entry which is preliminary data.</text>
</comment>
<protein>
    <recommendedName>
        <fullName evidence="6">Protein kinase domain-containing protein</fullName>
    </recommendedName>
</protein>
<dbReference type="AlphaFoldDB" id="A0A8J4BJW9"/>
<evidence type="ECO:0000259" key="6">
    <source>
        <dbReference type="PROSITE" id="PS50011"/>
    </source>
</evidence>
<organism evidence="7 8">
    <name type="scientific">Volvox africanus</name>
    <dbReference type="NCBI Taxonomy" id="51714"/>
    <lineage>
        <taxon>Eukaryota</taxon>
        <taxon>Viridiplantae</taxon>
        <taxon>Chlorophyta</taxon>
        <taxon>core chlorophytes</taxon>
        <taxon>Chlorophyceae</taxon>
        <taxon>CS clade</taxon>
        <taxon>Chlamydomonadales</taxon>
        <taxon>Volvocaceae</taxon>
        <taxon>Volvox</taxon>
    </lineage>
</organism>
<dbReference type="InterPro" id="IPR050538">
    <property type="entry name" value="MAP_kinase_kinase_kinase"/>
</dbReference>
<evidence type="ECO:0000256" key="5">
    <source>
        <dbReference type="ARBA" id="ARBA00022840"/>
    </source>
</evidence>
<gene>
    <name evidence="7" type="ORF">Vafri_17359</name>
</gene>
<dbReference type="GO" id="GO:0004672">
    <property type="term" value="F:protein kinase activity"/>
    <property type="evidence" value="ECO:0007669"/>
    <property type="project" value="InterPro"/>
</dbReference>
<dbReference type="Gene3D" id="1.10.510.10">
    <property type="entry name" value="Transferase(Phosphotransferase) domain 1"/>
    <property type="match status" value="1"/>
</dbReference>
<evidence type="ECO:0000256" key="1">
    <source>
        <dbReference type="ARBA" id="ARBA00006529"/>
    </source>
</evidence>
<dbReference type="InterPro" id="IPR011009">
    <property type="entry name" value="Kinase-like_dom_sf"/>
</dbReference>
<evidence type="ECO:0000256" key="4">
    <source>
        <dbReference type="ARBA" id="ARBA00022777"/>
    </source>
</evidence>